<name>A0A498R685_9FIRM</name>
<dbReference type="GO" id="GO:0052621">
    <property type="term" value="F:diguanylate cyclase activity"/>
    <property type="evidence" value="ECO:0007669"/>
    <property type="project" value="TreeGrafter"/>
</dbReference>
<feature type="domain" description="Response regulatory" evidence="2">
    <location>
        <begin position="2"/>
        <end position="113"/>
    </location>
</feature>
<dbReference type="InterPro" id="IPR000160">
    <property type="entry name" value="GGDEF_dom"/>
</dbReference>
<dbReference type="NCBIfam" id="TIGR00254">
    <property type="entry name" value="GGDEF"/>
    <property type="match status" value="1"/>
</dbReference>
<dbReference type="Gene3D" id="3.30.70.270">
    <property type="match status" value="1"/>
</dbReference>
<dbReference type="FunFam" id="3.30.70.270:FF:000001">
    <property type="entry name" value="Diguanylate cyclase domain protein"/>
    <property type="match status" value="1"/>
</dbReference>
<dbReference type="SMART" id="SM00448">
    <property type="entry name" value="REC"/>
    <property type="match status" value="1"/>
</dbReference>
<keyword evidence="5" id="KW-1185">Reference proteome</keyword>
<evidence type="ECO:0000313" key="5">
    <source>
        <dbReference type="Proteomes" id="UP000277811"/>
    </source>
</evidence>
<dbReference type="RefSeq" id="WP_122627933.1">
    <property type="nucleotide sequence ID" value="NZ_UPPP01000070.1"/>
</dbReference>
<dbReference type="EMBL" id="UPPP01000070">
    <property type="protein sequence ID" value="VBB06984.1"/>
    <property type="molecule type" value="Genomic_DNA"/>
</dbReference>
<dbReference type="PANTHER" id="PTHR45138:SF9">
    <property type="entry name" value="DIGUANYLATE CYCLASE DGCM-RELATED"/>
    <property type="match status" value="1"/>
</dbReference>
<dbReference type="InterPro" id="IPR011006">
    <property type="entry name" value="CheY-like_superfamily"/>
</dbReference>
<dbReference type="GO" id="GO:0000160">
    <property type="term" value="P:phosphorelay signal transduction system"/>
    <property type="evidence" value="ECO:0007669"/>
    <property type="project" value="InterPro"/>
</dbReference>
<feature type="modified residue" description="4-aspartylphosphate" evidence="1">
    <location>
        <position position="52"/>
    </location>
</feature>
<dbReference type="GO" id="GO:0043709">
    <property type="term" value="P:cell adhesion involved in single-species biofilm formation"/>
    <property type="evidence" value="ECO:0007669"/>
    <property type="project" value="TreeGrafter"/>
</dbReference>
<dbReference type="InterPro" id="IPR029787">
    <property type="entry name" value="Nucleotide_cyclase"/>
</dbReference>
<dbReference type="Gene3D" id="3.40.50.2300">
    <property type="match status" value="1"/>
</dbReference>
<proteinExistence type="predicted"/>
<dbReference type="GO" id="GO:1902201">
    <property type="term" value="P:negative regulation of bacterial-type flagellum-dependent cell motility"/>
    <property type="evidence" value="ECO:0007669"/>
    <property type="project" value="TreeGrafter"/>
</dbReference>
<dbReference type="SUPFAM" id="SSF52172">
    <property type="entry name" value="CheY-like"/>
    <property type="match status" value="1"/>
</dbReference>
<protein>
    <submittedName>
        <fullName evidence="4">Nucleotide cyclase</fullName>
    </submittedName>
</protein>
<dbReference type="PANTHER" id="PTHR45138">
    <property type="entry name" value="REGULATORY COMPONENTS OF SENSORY TRANSDUCTION SYSTEM"/>
    <property type="match status" value="1"/>
</dbReference>
<evidence type="ECO:0000259" key="2">
    <source>
        <dbReference type="PROSITE" id="PS50110"/>
    </source>
</evidence>
<dbReference type="PROSITE" id="PS50887">
    <property type="entry name" value="GGDEF"/>
    <property type="match status" value="1"/>
</dbReference>
<dbReference type="InterPro" id="IPR050469">
    <property type="entry name" value="Diguanylate_Cyclase"/>
</dbReference>
<evidence type="ECO:0000256" key="1">
    <source>
        <dbReference type="PROSITE-ProRule" id="PRU00169"/>
    </source>
</evidence>
<dbReference type="SMART" id="SM00267">
    <property type="entry name" value="GGDEF"/>
    <property type="match status" value="1"/>
</dbReference>
<reference evidence="4 5" key="1">
    <citation type="submission" date="2018-06" db="EMBL/GenBank/DDBJ databases">
        <authorList>
            <person name="Strepis N."/>
        </authorList>
    </citation>
    <scope>NUCLEOTIDE SEQUENCE [LARGE SCALE GENOMIC DNA]</scope>
    <source>
        <strain evidence="4">LUCI</strain>
    </source>
</reference>
<dbReference type="GO" id="GO:0005886">
    <property type="term" value="C:plasma membrane"/>
    <property type="evidence" value="ECO:0007669"/>
    <property type="project" value="TreeGrafter"/>
</dbReference>
<dbReference type="OrthoDB" id="1625460at2"/>
<dbReference type="PROSITE" id="PS50110">
    <property type="entry name" value="RESPONSE_REGULATORY"/>
    <property type="match status" value="1"/>
</dbReference>
<dbReference type="Proteomes" id="UP000277811">
    <property type="component" value="Unassembled WGS sequence"/>
</dbReference>
<dbReference type="InterPro" id="IPR001789">
    <property type="entry name" value="Sig_transdc_resp-reg_receiver"/>
</dbReference>
<dbReference type="SUPFAM" id="SSF55073">
    <property type="entry name" value="Nucleotide cyclase"/>
    <property type="match status" value="1"/>
</dbReference>
<organism evidence="4 5">
    <name type="scientific">Lucifera butyrica</name>
    <dbReference type="NCBI Taxonomy" id="1351585"/>
    <lineage>
        <taxon>Bacteria</taxon>
        <taxon>Bacillati</taxon>
        <taxon>Bacillota</taxon>
        <taxon>Negativicutes</taxon>
        <taxon>Veillonellales</taxon>
        <taxon>Veillonellaceae</taxon>
        <taxon>Lucifera</taxon>
    </lineage>
</organism>
<dbReference type="Pfam" id="PF00072">
    <property type="entry name" value="Response_reg"/>
    <property type="match status" value="1"/>
</dbReference>
<evidence type="ECO:0000313" key="4">
    <source>
        <dbReference type="EMBL" id="VBB06984.1"/>
    </source>
</evidence>
<sequence>MRVLIVDDEPIRRRNLTQAISEWEYDLMAVTDGNQAWSYLEKEREPVIVLLDDDGIELCRKIRQEEWKHIYVIIVTVKTKIDEIADGLDAGADDYLTRPVHDKELRSRLSAGRRILEYQYTLEKLTTELIAANKQLKHLVAVDGLTGIAGRGHFEMRLEEEWRRALRDGGPLSIIFVDIDYFKKYNETYGHLAGDDCLRRVAQILPASLYRAGDMAARYGGAEFILLLPNTDSLGAMVVAESVRVGVLDLNLEHAASPYRRVSVSLGIETVIPEQDDPAAAVVNANKALHAAKKGGRNTVRQFAH</sequence>
<accession>A0A498R685</accession>
<feature type="domain" description="GGDEF" evidence="3">
    <location>
        <begin position="170"/>
        <end position="305"/>
    </location>
</feature>
<dbReference type="AlphaFoldDB" id="A0A498R685"/>
<gene>
    <name evidence="4" type="ORF">LUCI_2228</name>
</gene>
<dbReference type="Pfam" id="PF00990">
    <property type="entry name" value="GGDEF"/>
    <property type="match status" value="1"/>
</dbReference>
<keyword evidence="1" id="KW-0597">Phosphoprotein</keyword>
<dbReference type="CDD" id="cd01949">
    <property type="entry name" value="GGDEF"/>
    <property type="match status" value="1"/>
</dbReference>
<dbReference type="InterPro" id="IPR043128">
    <property type="entry name" value="Rev_trsase/Diguanyl_cyclase"/>
</dbReference>
<evidence type="ECO:0000259" key="3">
    <source>
        <dbReference type="PROSITE" id="PS50887"/>
    </source>
</evidence>